<dbReference type="EMBL" id="UYSL01020987">
    <property type="protein sequence ID" value="VDL76855.1"/>
    <property type="molecule type" value="Genomic_DNA"/>
</dbReference>
<evidence type="ECO:0000313" key="2">
    <source>
        <dbReference type="EMBL" id="VDL76855.1"/>
    </source>
</evidence>
<feature type="transmembrane region" description="Helical" evidence="1">
    <location>
        <begin position="20"/>
        <end position="41"/>
    </location>
</feature>
<accession>A0A0N4YA71</accession>
<keyword evidence="1" id="KW-0812">Transmembrane</keyword>
<protein>
    <submittedName>
        <fullName evidence="4">Pecanex-like protein</fullName>
    </submittedName>
</protein>
<dbReference type="WBParaSite" id="NBR_0001326501-mRNA-1">
    <property type="protein sequence ID" value="NBR_0001326501-mRNA-1"/>
    <property type="gene ID" value="NBR_0001326501"/>
</dbReference>
<reference evidence="4" key="1">
    <citation type="submission" date="2017-02" db="UniProtKB">
        <authorList>
            <consortium name="WormBaseParasite"/>
        </authorList>
    </citation>
    <scope>IDENTIFICATION</scope>
</reference>
<sequence length="88" mass="9792">MGVLDKVTPILLTGIPTEPMAALSTSWLDVLTCVFTAILLFRLPCEREIFDFLLETTVSGQHLVVGPEFLVKFAVNVCECQNIEHNDQ</sequence>
<reference evidence="2 3" key="2">
    <citation type="submission" date="2018-11" db="EMBL/GenBank/DDBJ databases">
        <authorList>
            <consortium name="Pathogen Informatics"/>
        </authorList>
    </citation>
    <scope>NUCLEOTIDE SEQUENCE [LARGE SCALE GENOMIC DNA]</scope>
</reference>
<gene>
    <name evidence="2" type="ORF">NBR_LOCUS13266</name>
</gene>
<dbReference type="Proteomes" id="UP000271162">
    <property type="component" value="Unassembled WGS sequence"/>
</dbReference>
<name>A0A0N4YA71_NIPBR</name>
<organism evidence="4">
    <name type="scientific">Nippostrongylus brasiliensis</name>
    <name type="common">Rat hookworm</name>
    <dbReference type="NCBI Taxonomy" id="27835"/>
    <lineage>
        <taxon>Eukaryota</taxon>
        <taxon>Metazoa</taxon>
        <taxon>Ecdysozoa</taxon>
        <taxon>Nematoda</taxon>
        <taxon>Chromadorea</taxon>
        <taxon>Rhabditida</taxon>
        <taxon>Rhabditina</taxon>
        <taxon>Rhabditomorpha</taxon>
        <taxon>Strongyloidea</taxon>
        <taxon>Heligmosomidae</taxon>
        <taxon>Nippostrongylus</taxon>
    </lineage>
</organism>
<proteinExistence type="predicted"/>
<keyword evidence="1" id="KW-0472">Membrane</keyword>
<keyword evidence="1" id="KW-1133">Transmembrane helix</keyword>
<evidence type="ECO:0000256" key="1">
    <source>
        <dbReference type="SAM" id="Phobius"/>
    </source>
</evidence>
<dbReference type="AlphaFoldDB" id="A0A0N4YA71"/>
<evidence type="ECO:0000313" key="4">
    <source>
        <dbReference type="WBParaSite" id="NBR_0001326501-mRNA-1"/>
    </source>
</evidence>
<evidence type="ECO:0000313" key="3">
    <source>
        <dbReference type="Proteomes" id="UP000271162"/>
    </source>
</evidence>
<keyword evidence="3" id="KW-1185">Reference proteome</keyword>